<keyword evidence="5" id="KW-1185">Reference proteome</keyword>
<evidence type="ECO:0000313" key="4">
    <source>
        <dbReference type="EMBL" id="BAM05161.1"/>
    </source>
</evidence>
<proteinExistence type="predicted"/>
<dbReference type="Gene3D" id="2.60.40.10">
    <property type="entry name" value="Immunoglobulins"/>
    <property type="match status" value="1"/>
</dbReference>
<evidence type="ECO:0000259" key="3">
    <source>
        <dbReference type="Pfam" id="PF16561"/>
    </source>
</evidence>
<evidence type="ECO:0000259" key="2">
    <source>
        <dbReference type="Pfam" id="PF13614"/>
    </source>
</evidence>
<dbReference type="Proteomes" id="UP000007881">
    <property type="component" value="Chromosome"/>
</dbReference>
<dbReference type="CDD" id="cd02042">
    <property type="entry name" value="ParAB_family"/>
    <property type="match status" value="1"/>
</dbReference>
<dbReference type="InterPro" id="IPR013783">
    <property type="entry name" value="Ig-like_fold"/>
</dbReference>
<reference evidence="4 5" key="1">
    <citation type="submission" date="2012-02" db="EMBL/GenBank/DDBJ databases">
        <title>Complete genome sequence of Phycisphaera mikurensis NBRC 102666.</title>
        <authorList>
            <person name="Ankai A."/>
            <person name="Hosoyama A."/>
            <person name="Terui Y."/>
            <person name="Sekine M."/>
            <person name="Fukai R."/>
            <person name="Kato Y."/>
            <person name="Nakamura S."/>
            <person name="Yamada-Narita S."/>
            <person name="Kawakoshi A."/>
            <person name="Fukunaga Y."/>
            <person name="Yamazaki S."/>
            <person name="Fujita N."/>
        </authorList>
    </citation>
    <scope>NUCLEOTIDE SEQUENCE [LARGE SCALE GENOMIC DNA]</scope>
    <source>
        <strain evidence="5">NBRC 102666 / KCTC 22515 / FYK2301M01</strain>
    </source>
</reference>
<protein>
    <submittedName>
        <fullName evidence="4">Putative chromosome partitioning protein</fullName>
    </submittedName>
</protein>
<dbReference type="Gene3D" id="3.40.50.300">
    <property type="entry name" value="P-loop containing nucleotide triphosphate hydrolases"/>
    <property type="match status" value="1"/>
</dbReference>
<dbReference type="eggNOG" id="COG1192">
    <property type="taxonomic scope" value="Bacteria"/>
</dbReference>
<sequence length="466" mass="49496">MRTTAIINQKGGCGKTTTAIHLSSELARRGRKTLLVDMDPQSHCALGLSVPEDGIEHGVADLLGGGRNAEGEPIAFEDCLWRVRRNLDLLPSSLALAGIEQRLSNASDRDRRLAAVLGRAEGGDYAHCIIDCPPSIGLLTFNALRACQEVLIPVETGYFALQGAIKQARTIDMLARRAGHRVRFSVLPTLHRADRNIDREILGQMKRHFGEQVLPLCIHEDEKLREAAGFGRAIGEYDPDGSAAADFVKLADWLVAHPPEPAEMLAPLAAETRDANPAGEAPAPVPGDTAPDPTPAGAAGPARLSRAAELVARTRDLSRRNAESLAARDTPPAAPTPAVLPAAIERLCGCRCTRNGTLFVQPGDAGARITIAGSWNGWDPEATAMTRNAELGVWQALVKLPAGRHAYRLVIDGQWAADPFNRLTEVNPLGEANSVAEVVAEPVVADPARVPASPVRVPAAPEPAGA</sequence>
<organism evidence="4 5">
    <name type="scientific">Phycisphaera mikurensis (strain NBRC 102666 / KCTC 22515 / FYK2301M01)</name>
    <dbReference type="NCBI Taxonomy" id="1142394"/>
    <lineage>
        <taxon>Bacteria</taxon>
        <taxon>Pseudomonadati</taxon>
        <taxon>Planctomycetota</taxon>
        <taxon>Phycisphaerae</taxon>
        <taxon>Phycisphaerales</taxon>
        <taxon>Phycisphaeraceae</taxon>
        <taxon>Phycisphaera</taxon>
    </lineage>
</organism>
<dbReference type="InterPro" id="IPR025669">
    <property type="entry name" value="AAA_dom"/>
</dbReference>
<evidence type="ECO:0000256" key="1">
    <source>
        <dbReference type="SAM" id="MobiDB-lite"/>
    </source>
</evidence>
<name>I0IIS3_PHYMF</name>
<dbReference type="InterPro" id="IPR014756">
    <property type="entry name" value="Ig_E-set"/>
</dbReference>
<dbReference type="InterPro" id="IPR032640">
    <property type="entry name" value="AMPK1_CBM"/>
</dbReference>
<gene>
    <name evidence="4" type="ordered locus">PSMK_30020</name>
</gene>
<feature type="region of interest" description="Disordered" evidence="1">
    <location>
        <begin position="275"/>
        <end position="304"/>
    </location>
</feature>
<dbReference type="EMBL" id="AP012338">
    <property type="protein sequence ID" value="BAM05161.1"/>
    <property type="molecule type" value="Genomic_DNA"/>
</dbReference>
<feature type="compositionally biased region" description="Low complexity" evidence="1">
    <location>
        <begin position="286"/>
        <end position="302"/>
    </location>
</feature>
<dbReference type="SUPFAM" id="SSF52540">
    <property type="entry name" value="P-loop containing nucleoside triphosphate hydrolases"/>
    <property type="match status" value="1"/>
</dbReference>
<dbReference type="KEGG" id="phm:PSMK_30020"/>
<dbReference type="PANTHER" id="PTHR13696">
    <property type="entry name" value="P-LOOP CONTAINING NUCLEOSIDE TRIPHOSPHATE HYDROLASE"/>
    <property type="match status" value="1"/>
</dbReference>
<evidence type="ECO:0000313" key="5">
    <source>
        <dbReference type="Proteomes" id="UP000007881"/>
    </source>
</evidence>
<dbReference type="Pfam" id="PF13614">
    <property type="entry name" value="AAA_31"/>
    <property type="match status" value="1"/>
</dbReference>
<dbReference type="PANTHER" id="PTHR13696:SF52">
    <property type="entry name" value="PARA FAMILY PROTEIN CT_582"/>
    <property type="match status" value="1"/>
</dbReference>
<dbReference type="eggNOG" id="COG3170">
    <property type="taxonomic scope" value="Bacteria"/>
</dbReference>
<dbReference type="InterPro" id="IPR050678">
    <property type="entry name" value="DNA_Partitioning_ATPase"/>
</dbReference>
<feature type="domain" description="AAA" evidence="2">
    <location>
        <begin position="1"/>
        <end position="177"/>
    </location>
</feature>
<dbReference type="RefSeq" id="WP_014438369.1">
    <property type="nucleotide sequence ID" value="NC_017080.1"/>
</dbReference>
<dbReference type="AlphaFoldDB" id="I0IIS3"/>
<dbReference type="STRING" id="1142394.PSMK_30020"/>
<dbReference type="Pfam" id="PF16561">
    <property type="entry name" value="AMPK1_CBM"/>
    <property type="match status" value="1"/>
</dbReference>
<dbReference type="HOGENOM" id="CLU_691987_0_0_0"/>
<dbReference type="InterPro" id="IPR027417">
    <property type="entry name" value="P-loop_NTPase"/>
</dbReference>
<accession>I0IIS3</accession>
<feature type="domain" description="AMP-activated protein kinase glycogen-binding" evidence="3">
    <location>
        <begin position="365"/>
        <end position="441"/>
    </location>
</feature>
<dbReference type="OrthoDB" id="9815116at2"/>
<dbReference type="SUPFAM" id="SSF81296">
    <property type="entry name" value="E set domains"/>
    <property type="match status" value="1"/>
</dbReference>